<dbReference type="InterPro" id="IPR029058">
    <property type="entry name" value="AB_hydrolase_fold"/>
</dbReference>
<evidence type="ECO:0000313" key="4">
    <source>
        <dbReference type="EMBL" id="SCB48515.1"/>
    </source>
</evidence>
<dbReference type="RefSeq" id="WP_004120039.1">
    <property type="nucleotide sequence ID" value="NZ_FMAF01000028.1"/>
</dbReference>
<dbReference type="SUPFAM" id="SSF53474">
    <property type="entry name" value="alpha/beta-Hydrolases"/>
    <property type="match status" value="1"/>
</dbReference>
<dbReference type="EMBL" id="JACHBG010000041">
    <property type="protein sequence ID" value="MBB6489473.1"/>
    <property type="molecule type" value="Genomic_DNA"/>
</dbReference>
<feature type="domain" description="AB hydrolase-1" evidence="2">
    <location>
        <begin position="31"/>
        <end position="145"/>
    </location>
</feature>
<protein>
    <submittedName>
        <fullName evidence="4">Pimeloyl-ACP methyl ester carboxylesterase</fullName>
    </submittedName>
</protein>
<dbReference type="GO" id="GO:0016787">
    <property type="term" value="F:hydrolase activity"/>
    <property type="evidence" value="ECO:0007669"/>
    <property type="project" value="UniProtKB-KW"/>
</dbReference>
<dbReference type="InterPro" id="IPR050266">
    <property type="entry name" value="AB_hydrolase_sf"/>
</dbReference>
<dbReference type="PANTHER" id="PTHR43798:SF31">
    <property type="entry name" value="AB HYDROLASE SUPERFAMILY PROTEIN YCLE"/>
    <property type="match status" value="1"/>
</dbReference>
<evidence type="ECO:0000313" key="6">
    <source>
        <dbReference type="Proteomes" id="UP000565576"/>
    </source>
</evidence>
<dbReference type="OrthoDB" id="9804723at2"/>
<dbReference type="AlphaFoldDB" id="A0A1C3X8G8"/>
<sequence>MNVAESSPVLMNRAGVCLAHFEAISASPLSPPLVLIHGWTGDHRIFTPQIEYFAKSRHVMAVNLRGHGDSDAPKQEYTIEDFADDVAWQCSERNLVKPLIIGHSMGGSVALELCGRHPELASGVVMIDSIVTPRWALRDSPEIDQFLDAISSSNYREVLRKNAWSMALDYDDPSRRESIHNTYIRASCEKTPQHVAYSAMRNFILNYDASPAATRCKVPMAYIAADVPLVSAACDLDWLKVRCSQLVLAKTLLAGHFNTIEVADQVNAMLDRFLAVGLRPRPTTRM</sequence>
<evidence type="ECO:0000259" key="2">
    <source>
        <dbReference type="Pfam" id="PF00561"/>
    </source>
</evidence>
<proteinExistence type="predicted"/>
<gene>
    <name evidence="4" type="ORF">GA0061101_12820</name>
    <name evidence="3" type="ORF">GGD46_006802</name>
</gene>
<evidence type="ECO:0000313" key="5">
    <source>
        <dbReference type="Proteomes" id="UP000199205"/>
    </source>
</evidence>
<dbReference type="InterPro" id="IPR000073">
    <property type="entry name" value="AB_hydrolase_1"/>
</dbReference>
<dbReference type="Gene3D" id="3.40.50.1820">
    <property type="entry name" value="alpha/beta hydrolase"/>
    <property type="match status" value="1"/>
</dbReference>
<keyword evidence="1" id="KW-0378">Hydrolase</keyword>
<organism evidence="4 5">
    <name type="scientific">Rhizobium lusitanum</name>
    <dbReference type="NCBI Taxonomy" id="293958"/>
    <lineage>
        <taxon>Bacteria</taxon>
        <taxon>Pseudomonadati</taxon>
        <taxon>Pseudomonadota</taxon>
        <taxon>Alphaproteobacteria</taxon>
        <taxon>Hyphomicrobiales</taxon>
        <taxon>Rhizobiaceae</taxon>
        <taxon>Rhizobium/Agrobacterium group</taxon>
        <taxon>Rhizobium</taxon>
    </lineage>
</organism>
<dbReference type="EMBL" id="FMAF01000028">
    <property type="protein sequence ID" value="SCB48515.1"/>
    <property type="molecule type" value="Genomic_DNA"/>
</dbReference>
<name>A0A1C3X8G8_9HYPH</name>
<accession>A0A1C3X8G8</accession>
<reference evidence="4 5" key="1">
    <citation type="submission" date="2016-08" db="EMBL/GenBank/DDBJ databases">
        <authorList>
            <person name="Seilhamer J.J."/>
        </authorList>
    </citation>
    <scope>NUCLEOTIDE SEQUENCE [LARGE SCALE GENOMIC DNA]</scope>
    <source>
        <strain evidence="4 5">P1-7</strain>
    </source>
</reference>
<dbReference type="PRINTS" id="PR00111">
    <property type="entry name" value="ABHYDROLASE"/>
</dbReference>
<dbReference type="GO" id="GO:0016020">
    <property type="term" value="C:membrane"/>
    <property type="evidence" value="ECO:0007669"/>
    <property type="project" value="TreeGrafter"/>
</dbReference>
<dbReference type="PANTHER" id="PTHR43798">
    <property type="entry name" value="MONOACYLGLYCEROL LIPASE"/>
    <property type="match status" value="1"/>
</dbReference>
<reference evidence="3 6" key="2">
    <citation type="submission" date="2020-08" db="EMBL/GenBank/DDBJ databases">
        <title>Genomic Encyclopedia of Type Strains, Phase IV (KMG-V): Genome sequencing to study the core and pangenomes of soil and plant-associated prokaryotes.</title>
        <authorList>
            <person name="Whitman W."/>
        </authorList>
    </citation>
    <scope>NUCLEOTIDE SEQUENCE [LARGE SCALE GENOMIC DNA]</scope>
    <source>
        <strain evidence="3 6">SEMIA 4060</strain>
    </source>
</reference>
<dbReference type="Pfam" id="PF00561">
    <property type="entry name" value="Abhydrolase_1"/>
    <property type="match status" value="1"/>
</dbReference>
<dbReference type="Proteomes" id="UP000199205">
    <property type="component" value="Unassembled WGS sequence"/>
</dbReference>
<evidence type="ECO:0000256" key="1">
    <source>
        <dbReference type="ARBA" id="ARBA00022801"/>
    </source>
</evidence>
<dbReference type="Proteomes" id="UP000565576">
    <property type="component" value="Unassembled WGS sequence"/>
</dbReference>
<evidence type="ECO:0000313" key="3">
    <source>
        <dbReference type="EMBL" id="MBB6489473.1"/>
    </source>
</evidence>